<sequence length="133" mass="14093">MEARFKEESDGGELTRVSAVPDHYALSPKHASGNVTESEPLADQAKAGAISCPRDDGFNSEDNGEEDNRENDGDIDGLSSNIDDVNVDSNIADLSNAVAGNADILTKGLPSSLFRSHCTDLRLVTLAELEEGC</sequence>
<dbReference type="AlphaFoldDB" id="A0AAW1VPE0"/>
<keyword evidence="3" id="KW-1185">Reference proteome</keyword>
<accession>A0AAW1VPE0</accession>
<evidence type="ECO:0000256" key="1">
    <source>
        <dbReference type="SAM" id="MobiDB-lite"/>
    </source>
</evidence>
<reference evidence="2 3" key="1">
    <citation type="journal article" date="2023" name="G3 (Bethesda)">
        <title>A chromosome-length genome assembly and annotation of blackberry (Rubus argutus, cv. 'Hillquist').</title>
        <authorList>
            <person name="Bruna T."/>
            <person name="Aryal R."/>
            <person name="Dudchenko O."/>
            <person name="Sargent D.J."/>
            <person name="Mead D."/>
            <person name="Buti M."/>
            <person name="Cavallini A."/>
            <person name="Hytonen T."/>
            <person name="Andres J."/>
            <person name="Pham M."/>
            <person name="Weisz D."/>
            <person name="Mascagni F."/>
            <person name="Usai G."/>
            <person name="Natali L."/>
            <person name="Bassil N."/>
            <person name="Fernandez G.E."/>
            <person name="Lomsadze A."/>
            <person name="Armour M."/>
            <person name="Olukolu B."/>
            <person name="Poorten T."/>
            <person name="Britton C."/>
            <person name="Davik J."/>
            <person name="Ashrafi H."/>
            <person name="Aiden E.L."/>
            <person name="Borodovsky M."/>
            <person name="Worthington M."/>
        </authorList>
    </citation>
    <scope>NUCLEOTIDE SEQUENCE [LARGE SCALE GENOMIC DNA]</scope>
    <source>
        <strain evidence="2">PI 553951</strain>
    </source>
</reference>
<comment type="caution">
    <text evidence="2">The sequence shown here is derived from an EMBL/GenBank/DDBJ whole genome shotgun (WGS) entry which is preliminary data.</text>
</comment>
<dbReference type="EMBL" id="JBEDUW010000007">
    <property type="protein sequence ID" value="KAK9910168.1"/>
    <property type="molecule type" value="Genomic_DNA"/>
</dbReference>
<name>A0AAW1VPE0_RUBAR</name>
<evidence type="ECO:0000313" key="2">
    <source>
        <dbReference type="EMBL" id="KAK9910168.1"/>
    </source>
</evidence>
<proteinExistence type="predicted"/>
<dbReference type="Proteomes" id="UP001457282">
    <property type="component" value="Unassembled WGS sequence"/>
</dbReference>
<organism evidence="2 3">
    <name type="scientific">Rubus argutus</name>
    <name type="common">Southern blackberry</name>
    <dbReference type="NCBI Taxonomy" id="59490"/>
    <lineage>
        <taxon>Eukaryota</taxon>
        <taxon>Viridiplantae</taxon>
        <taxon>Streptophyta</taxon>
        <taxon>Embryophyta</taxon>
        <taxon>Tracheophyta</taxon>
        <taxon>Spermatophyta</taxon>
        <taxon>Magnoliopsida</taxon>
        <taxon>eudicotyledons</taxon>
        <taxon>Gunneridae</taxon>
        <taxon>Pentapetalae</taxon>
        <taxon>rosids</taxon>
        <taxon>fabids</taxon>
        <taxon>Rosales</taxon>
        <taxon>Rosaceae</taxon>
        <taxon>Rosoideae</taxon>
        <taxon>Rosoideae incertae sedis</taxon>
        <taxon>Rubus</taxon>
    </lineage>
</organism>
<protein>
    <submittedName>
        <fullName evidence="2">Uncharacterized protein</fullName>
    </submittedName>
</protein>
<evidence type="ECO:0000313" key="3">
    <source>
        <dbReference type="Proteomes" id="UP001457282"/>
    </source>
</evidence>
<feature type="region of interest" description="Disordered" evidence="1">
    <location>
        <begin position="1"/>
        <end position="81"/>
    </location>
</feature>
<gene>
    <name evidence="2" type="ORF">M0R45_034141</name>
</gene>
<feature type="compositionally biased region" description="Acidic residues" evidence="1">
    <location>
        <begin position="58"/>
        <end position="75"/>
    </location>
</feature>